<keyword evidence="2" id="KW-1185">Reference proteome</keyword>
<dbReference type="RefSeq" id="XP_025427747.1">
    <property type="nucleotide sequence ID" value="XM_025572900.1"/>
</dbReference>
<proteinExistence type="predicted"/>
<sequence>LDVELERNPQVRAEIEAIITIKRAAEGDEVGDTIVYLLSLSASYINATSLLLDAAVTATWWFL</sequence>
<name>A0A318Z3B3_9EURO</name>
<dbReference type="GeneID" id="37074128"/>
<dbReference type="Proteomes" id="UP000248349">
    <property type="component" value="Unassembled WGS sequence"/>
</dbReference>
<gene>
    <name evidence="1" type="ORF">BP01DRAFT_326996</name>
</gene>
<dbReference type="SUPFAM" id="SSF51735">
    <property type="entry name" value="NAD(P)-binding Rossmann-fold domains"/>
    <property type="match status" value="1"/>
</dbReference>
<dbReference type="EMBL" id="KZ821260">
    <property type="protein sequence ID" value="PYH41765.1"/>
    <property type="molecule type" value="Genomic_DNA"/>
</dbReference>
<feature type="non-terminal residue" evidence="1">
    <location>
        <position position="1"/>
    </location>
</feature>
<organism evidence="1 2">
    <name type="scientific">Aspergillus saccharolyticus JOP 1030-1</name>
    <dbReference type="NCBI Taxonomy" id="1450539"/>
    <lineage>
        <taxon>Eukaryota</taxon>
        <taxon>Fungi</taxon>
        <taxon>Dikarya</taxon>
        <taxon>Ascomycota</taxon>
        <taxon>Pezizomycotina</taxon>
        <taxon>Eurotiomycetes</taxon>
        <taxon>Eurotiomycetidae</taxon>
        <taxon>Eurotiales</taxon>
        <taxon>Aspergillaceae</taxon>
        <taxon>Aspergillus</taxon>
        <taxon>Aspergillus subgen. Circumdati</taxon>
    </lineage>
</organism>
<dbReference type="InterPro" id="IPR036291">
    <property type="entry name" value="NAD(P)-bd_dom_sf"/>
</dbReference>
<dbReference type="STRING" id="1450539.A0A318Z3B3"/>
<dbReference type="AlphaFoldDB" id="A0A318Z3B3"/>
<evidence type="ECO:0000313" key="1">
    <source>
        <dbReference type="EMBL" id="PYH41765.1"/>
    </source>
</evidence>
<dbReference type="OrthoDB" id="5840532at2759"/>
<dbReference type="Gene3D" id="3.40.50.720">
    <property type="entry name" value="NAD(P)-binding Rossmann-like Domain"/>
    <property type="match status" value="1"/>
</dbReference>
<protein>
    <submittedName>
        <fullName evidence="1">Putative short chain type dehydrogenase</fullName>
    </submittedName>
</protein>
<accession>A0A318Z3B3</accession>
<reference evidence="1 2" key="1">
    <citation type="submission" date="2016-12" db="EMBL/GenBank/DDBJ databases">
        <title>The genomes of Aspergillus section Nigri reveals drivers in fungal speciation.</title>
        <authorList>
            <consortium name="DOE Joint Genome Institute"/>
            <person name="Vesth T.C."/>
            <person name="Nybo J."/>
            <person name="Theobald S."/>
            <person name="Brandl J."/>
            <person name="Frisvad J.C."/>
            <person name="Nielsen K.F."/>
            <person name="Lyhne E.K."/>
            <person name="Kogle M.E."/>
            <person name="Kuo A."/>
            <person name="Riley R."/>
            <person name="Clum A."/>
            <person name="Nolan M."/>
            <person name="Lipzen A."/>
            <person name="Salamov A."/>
            <person name="Henrissat B."/>
            <person name="Wiebenga A."/>
            <person name="De Vries R.P."/>
            <person name="Grigoriev I.V."/>
            <person name="Mortensen U.H."/>
            <person name="Andersen M.R."/>
            <person name="Baker S.E."/>
        </authorList>
    </citation>
    <scope>NUCLEOTIDE SEQUENCE [LARGE SCALE GENOMIC DNA]</scope>
    <source>
        <strain evidence="1 2">JOP 1030-1</strain>
    </source>
</reference>
<evidence type="ECO:0000313" key="2">
    <source>
        <dbReference type="Proteomes" id="UP000248349"/>
    </source>
</evidence>